<dbReference type="FunFam" id="3.40.50.720:FF:000209">
    <property type="entry name" value="Polyketide synthase Pks12"/>
    <property type="match status" value="1"/>
</dbReference>
<evidence type="ECO:0000256" key="3">
    <source>
        <dbReference type="ARBA" id="ARBA00022553"/>
    </source>
</evidence>
<dbReference type="GO" id="GO:0033068">
    <property type="term" value="P:macrolide biosynthetic process"/>
    <property type="evidence" value="ECO:0007669"/>
    <property type="project" value="UniProtKB-ARBA"/>
</dbReference>
<dbReference type="CDD" id="cd05195">
    <property type="entry name" value="enoyl_red"/>
    <property type="match status" value="1"/>
</dbReference>
<dbReference type="SMART" id="SM00827">
    <property type="entry name" value="PKS_AT"/>
    <property type="match status" value="2"/>
</dbReference>
<dbReference type="Gene3D" id="3.40.50.720">
    <property type="entry name" value="NAD(P)-binding Rossmann-like Domain"/>
    <property type="match status" value="2"/>
</dbReference>
<dbReference type="InterPro" id="IPR001227">
    <property type="entry name" value="Ac_transferase_dom_sf"/>
</dbReference>
<evidence type="ECO:0000259" key="10">
    <source>
        <dbReference type="PROSITE" id="PS52004"/>
    </source>
</evidence>
<dbReference type="GO" id="GO:0016491">
    <property type="term" value="F:oxidoreductase activity"/>
    <property type="evidence" value="ECO:0007669"/>
    <property type="project" value="InterPro"/>
</dbReference>
<feature type="region of interest" description="C-terminal hotdog fold" evidence="8">
    <location>
        <begin position="1009"/>
        <end position="1148"/>
    </location>
</feature>
<dbReference type="SMART" id="SM01294">
    <property type="entry name" value="PKS_PP_betabranch"/>
    <property type="match status" value="2"/>
</dbReference>
<dbReference type="Gene3D" id="3.90.180.10">
    <property type="entry name" value="Medium-chain alcohol dehydrogenases, catalytic domain"/>
    <property type="match status" value="1"/>
</dbReference>
<feature type="domain" description="Ketosynthase family 3 (KS3)" evidence="10">
    <location>
        <begin position="1705"/>
        <end position="2129"/>
    </location>
</feature>
<feature type="region of interest" description="C-terminal hotdog fold" evidence="8">
    <location>
        <begin position="2713"/>
        <end position="2852"/>
    </location>
</feature>
<dbReference type="InterPro" id="IPR050091">
    <property type="entry name" value="PKS_NRPS_Biosynth_Enz"/>
</dbReference>
<dbReference type="FunFam" id="3.90.180.10:FF:000032">
    <property type="entry name" value="Probable polyketide synthase pks1"/>
    <property type="match status" value="1"/>
</dbReference>
<dbReference type="SUPFAM" id="SSF50129">
    <property type="entry name" value="GroES-like"/>
    <property type="match status" value="1"/>
</dbReference>
<dbReference type="Pfam" id="PF00109">
    <property type="entry name" value="ketoacyl-synt"/>
    <property type="match status" value="2"/>
</dbReference>
<dbReference type="Gene3D" id="3.40.366.10">
    <property type="entry name" value="Malonyl-Coenzyme A Acyl Carrier Protein, domain 2"/>
    <property type="match status" value="2"/>
</dbReference>
<sequence length="3800" mass="397143">MSCRFPGGIGSPEELWRIVADGVDVIGEFPTDRGWDLDALYDPDPTHPGTSYTRRGGFLHDAAEFDADFFGMSPREAVATDPQQRLLLETTWEVFERAGVNPESLRGSSTGVFVGAMAQDYGPRMHQAPQELEGYLLTGNIGSVASGRISYTFGLEGPAMTVDTGCSASLVALHLAAQALRQGECALAVAGGVTVMPTPGVFVEFSRQRGLSADGRCKAFGAGADGTGWSEGVGMLLLERLSDARRNGHEVLAVVRGSAVNQDGASNGLTAPNGPSQQRVIRQALANARLQPSDVDAVEAHGTGTTLGDPIEAEALLATYGQDRPAEQPLYLGSLKSNIGHTQAAAGVGGVIKMVQAMRHATLPRTLHADEPTPHVDWTSGAVELLTRARPWPETGGPRRVGVSAFGVGGTNAHVIIEEPPGTRETPAEDTESQVPAPVSVLPWVLSARTDAALREQAGRLRDHLLEHPALTPADVGFSLATTRAALPHRAVVMTAEPLDTLAELARGEADTAVTGVAGEDGRVVFVFPGQGSQWVGMALELLADAPVFAERMRECDEVLSAYVDWSLFDVLSDEAMLARVDVVQPVLWAVMVSLAALWRSYGVEPAAVLGHSQGEIAAAVVAGALSLADGAKVVALRSQALTVLSGRGGMASVGLTVDKVEERLGSWRGRLWVAAVNGAGSVVVSGDDDAVEEFVAELSAEGLRARRVPVDYASHCAHVEEVEARLLAELEVRPLVPDVPLLSTVTGQWLDGAPMDARYWYTNLRQTVRFEEATRALLEQGYRTFVEVSAHPVLAQAVLETAEDMAAPAVAVASSRRDEGSLARVLTSLAELHVRGVEVGWERVFPGARRVPLPTYAFQRRSYWLTPATTAARHPLALTATSLADSGEILLTGEWSRRTAPWLGDHAVSGTVLLPGTAFVELAVQAGDSAGCGQVAELTLHAPLTLPADATVTVQALVGAPATDGRRTLVIHSRTGAEGPWTRHASGELAQDATPFETTTGTWPPPGAVPVTTEGFYDRLAAEGYEYGPAFQGLRAVWRDGADLLADVALPDELRLDAGAFALHPALLDACLHTMAAGGSLADEDGIRLPFAWSGVTVHASGATTVRVRVTRLAGDTVSVTVTDPEGAPVATVTALALRPLSAAALRAADHQQEHHDALFTVQWTAQTDPDPAAETVRIYDDSAELLAAIGTPDLTGTVLCTPAAEPGDLRTRTTAVLELLQAWVAAEVPARLVIVTRGAVGVRDDEDVTDLAGSPLWGLIRSAQTEHPGTFAIVDTDGTPRSTARLAAAVAREEPQLALREGELYVPRLARAAADPDGAPAPAWNPDGTVLITGGTGTLGGLVARHLVAEHGVKHLLLATRRGPDAPGAAELRAQLDELGAHATIAACDVADRDALATLLSGIPAAHPLTAVVHTAGAVDDGILTAQNAHRLDTVLRPKADAALHLHELTREADLAAFILFSSASATFGTAGQANYAAANTFLDALAHHRRHHGLPAVSLAWGYWAEVSELTRGLGDADVDRLARTGVLPLSAEQGVGLFDAARRRTDALLVTARLDLSAVRSATGPVPALLRGLVRTPARGRAAAGAGTAVAPTGLRSRLDGLSADEQTALALELVRTQVALVLGHGGADDVDPERAFKDSGFDSLTAVELRNRLNAATGLTLPVTLVFDHPNPAALAGDLLVRLLGRPAEKAAPVQSGPADEPIAIVGMACRYPGEVRSPEDLWELVAEGRDVVAGFPEDRGWDLDALYDPDPDHAGTAYTRQGGFLYDAAEFDPGAFGMSPREALATDPQQRLLLETTWEACERAGIDPTGLKGSATGVYVGVMYNDYASRLQEVPDHVEGQLLTGSSGAVASGRLAYTFGLEGPAVTVDTACSSSLVALHLAAQALRQGECTMALAGGVTVMASPGIFVEFSRQRGLAPDGRCKPFAAAADGTGWGEGVGVLVLERLSDARRNGHEVLAVVRGSAVNQDGASNGLTAPNGPSQQRVIRQALASARLEPAEVDAVEAHGTGTTLGDPIEAQALLAAYGQDREQPLYLGSLKSNIGHTQAASGVAGVIKMVQAMRKGVLPRTLHVDAPTPHVDWSAGSVELLTEPREWPAAGRPRRAGVSSFGASGTNAHVIIEEGPAYATAPAPAATGFVPWVFTARTDQALRAQAAALADALRENAELPLADAGFTLATTRAVLDHRAIVVADDREGFLRGLDAVSAGEGITGTPNGPGRTVFVFPGQGSQWVGMAIELLDESPVFAQRMAECAEVLSAYVDWSLFEVLSDEAMLARVDVVQPVLWAVMVSLAALWRSYGVEPAAVLGHSQGEIAAAVVAGALSLADGAKVVALRSQALVTLSGSGGMVSVPRSVAEVGELLPDGVAVAAVNGPASVVVAGDPAGLDAVLAQVEGARRIAVDYASHCAHVEAVREELAVALAGVEAREPAVGWWSTVTGAWVEEAVDAGYWYRNLRQTVLFQPAVEALADLGHGVFVEVSAHPVLTAAVQDTVEAREPAAVALGTLQRGNGGTGRFLTALGEAYAAGARVEWTAAFGPGARRVELPTYAFQHQRYWLAPTRLRDTDPDTALRHPMLHSATLLPGSGRLLCTGRLSLREHPWLADHGVAGTVLLPGAAFVELAIQAGDQVDCGRVDELVLEAPLLLDQDGETRLHLELGAPDDAGRRTLSVHARARGEERWTRHATGTLSPAADPTGEPLTAWPPQGAAPVDAEGFYAGLAARGYDYGPAFRGVRAAWQAEGEAFTEVALDAELRESAAKFGLHPALLDAVLHAVGLGPAAAGDGEALLPFSWQGVTLHAAGADAARVRARFTGPDTVELTVADAQGQPVAAVEALTVRPVALDRLGGGYRADDSLLRVRWQEHRTSERAELTGRHALSGTADPELRSMLLEIGVSEDPAGADVLVSAPRAGADPGQLVRETVELIHETLQGSARLVLVTRGAVATAAQEDIRDLATAALWGLLRTAQSEHPGRFRMIDLDDTPASTAALTAALAVEEPQLAVRDGVLRVPRLTPPGAEGTLTPPTGTGWRLDVTEAGTLENLALLPAPQSAAPLAPGEIRVAVRAAGLNFRDVLIGLGMYPGAGIMGSEGAGVVVETAPDVTGLAVGDKVFGLFLAGSFGPVVVADHRMVARMPHGWTFAQAASVPVVFLTAYHGLVDLGRLGAGDRVLVHAATGGVGTAAVQLAAHLGAEVYATASPAKWPALRALGVPDTHIASSRDLDFEDRFRTLTGGKGVDVVLDSLAGEFVDASLRLLPGGGRFVEMGKTDLRDPDAVAAAHPGVVYRAFELIEAGPERIGEMLGELLALFDSGALRPAPVTAWDVRRAPEAVRHLSQARHIGKLVLTLPAAPHADGTVLVTGATGALGSALAHHLVTAHGIRHLVLAGRRGIDAPGAAALRDELTAAGADVLFAACDTADRDQLAALIEAIPGEHPLTGVVHAAGVLDDGLIESLTGERIDAVLRPKADGARHLHELTKDMDLSFFVLFSSAAAVLGSPGQANYAAANAYLDALAQHRRAHGLPATSLAWGLWERRGGMTGHLADADLARMARTGILPLGTEEGLRLFDAGRAADEAVLVPLKLDTRALRENGPDAELSPLLRGFTRPAARRTAAASAAPATAGGPTLAERLATMTEGERDRTLLDLVCAHTATVLGHDRPEAVGPAQPFKELGFDSLTAVELRNRLGTATGVRLPATLVFDHPTPLALAARLRSELVVDDGPGTASLEAELDRLEASFAAAVEPDTDAFAARLRALLKKVEGTPEAASDALDASDDLSDATHDELFAIIDGDSDDF</sequence>
<dbReference type="Gene3D" id="3.10.129.110">
    <property type="entry name" value="Polyketide synthase dehydratase"/>
    <property type="match status" value="2"/>
</dbReference>
<dbReference type="InterPro" id="IPR055123">
    <property type="entry name" value="SpnB-like_Rossmann"/>
</dbReference>
<evidence type="ECO:0000259" key="11">
    <source>
        <dbReference type="PROSITE" id="PS52019"/>
    </source>
</evidence>
<dbReference type="InterPro" id="IPR049552">
    <property type="entry name" value="PKS_DH_N"/>
</dbReference>
<feature type="region of interest" description="N-terminal hotdog fold" evidence="8">
    <location>
        <begin position="875"/>
        <end position="997"/>
    </location>
</feature>
<dbReference type="SMART" id="SM00826">
    <property type="entry name" value="PKS_DH"/>
    <property type="match status" value="2"/>
</dbReference>
<keyword evidence="7" id="KW-0012">Acyltransferase</keyword>
<dbReference type="CDD" id="cd08956">
    <property type="entry name" value="KR_3_FAS_SDR_x"/>
    <property type="match status" value="2"/>
</dbReference>
<dbReference type="InterPro" id="IPR036291">
    <property type="entry name" value="NAD(P)-bd_dom_sf"/>
</dbReference>
<feature type="domain" description="PKS/mFAS DH" evidence="11">
    <location>
        <begin position="875"/>
        <end position="1148"/>
    </location>
</feature>
<feature type="region of interest" description="N-terminal hotdog fold" evidence="8">
    <location>
        <begin position="2579"/>
        <end position="2701"/>
    </location>
</feature>
<accession>A0A7H0ITM5</accession>
<dbReference type="PANTHER" id="PTHR43775">
    <property type="entry name" value="FATTY ACID SYNTHASE"/>
    <property type="match status" value="1"/>
</dbReference>
<feature type="domain" description="Carrier" evidence="9">
    <location>
        <begin position="3645"/>
        <end position="3720"/>
    </location>
</feature>
<dbReference type="FunFam" id="1.10.1200.10:FF:000007">
    <property type="entry name" value="Probable polyketide synthase pks17"/>
    <property type="match status" value="2"/>
</dbReference>
<keyword evidence="6" id="KW-0511">Multifunctional enzyme</keyword>
<dbReference type="InterPro" id="IPR057326">
    <property type="entry name" value="KR_dom"/>
</dbReference>
<dbReference type="InterPro" id="IPR049900">
    <property type="entry name" value="PKS_mFAS_DH"/>
</dbReference>
<evidence type="ECO:0000313" key="13">
    <source>
        <dbReference type="Proteomes" id="UP000516052"/>
    </source>
</evidence>
<dbReference type="Pfam" id="PF08240">
    <property type="entry name" value="ADH_N"/>
    <property type="match status" value="1"/>
</dbReference>
<dbReference type="GO" id="GO:0006633">
    <property type="term" value="P:fatty acid biosynthetic process"/>
    <property type="evidence" value="ECO:0007669"/>
    <property type="project" value="InterPro"/>
</dbReference>
<dbReference type="Pfam" id="PF21089">
    <property type="entry name" value="PKS_DH_N"/>
    <property type="match status" value="2"/>
</dbReference>
<dbReference type="Pfam" id="PF00698">
    <property type="entry name" value="Acyl_transf_1"/>
    <property type="match status" value="2"/>
</dbReference>
<dbReference type="Gene3D" id="3.40.50.11460">
    <property type="match status" value="1"/>
</dbReference>
<evidence type="ECO:0000259" key="9">
    <source>
        <dbReference type="PROSITE" id="PS50075"/>
    </source>
</evidence>
<evidence type="ECO:0000256" key="5">
    <source>
        <dbReference type="ARBA" id="ARBA00023194"/>
    </source>
</evidence>
<dbReference type="SUPFAM" id="SSF53901">
    <property type="entry name" value="Thiolase-like"/>
    <property type="match status" value="2"/>
</dbReference>
<keyword evidence="13" id="KW-1185">Reference proteome</keyword>
<dbReference type="PROSITE" id="PS52019">
    <property type="entry name" value="PKS_MFAS_DH"/>
    <property type="match status" value="2"/>
</dbReference>
<dbReference type="SUPFAM" id="SSF51735">
    <property type="entry name" value="NAD(P)-binding Rossmann-fold domains"/>
    <property type="match status" value="5"/>
</dbReference>
<dbReference type="Pfam" id="PF16197">
    <property type="entry name" value="KAsynt_C_assoc"/>
    <property type="match status" value="2"/>
</dbReference>
<gene>
    <name evidence="12" type="ORF">IAG44_39090</name>
</gene>
<dbReference type="Gene3D" id="1.10.1200.10">
    <property type="entry name" value="ACP-like"/>
    <property type="match status" value="2"/>
</dbReference>
<dbReference type="Pfam" id="PF13602">
    <property type="entry name" value="ADH_zinc_N_2"/>
    <property type="match status" value="1"/>
</dbReference>
<dbReference type="Pfam" id="PF22953">
    <property type="entry name" value="SpnB_Rossmann"/>
    <property type="match status" value="2"/>
</dbReference>
<dbReference type="Proteomes" id="UP000516052">
    <property type="component" value="Chromosome"/>
</dbReference>
<feature type="active site" description="Proton donor; for dehydratase activity" evidence="8">
    <location>
        <position position="1070"/>
    </location>
</feature>
<dbReference type="SUPFAM" id="SSF52151">
    <property type="entry name" value="FabD/lysophospholipase-like"/>
    <property type="match status" value="2"/>
</dbReference>
<protein>
    <submittedName>
        <fullName evidence="12">SDR family NAD(P)-dependent oxidoreductase</fullName>
    </submittedName>
</protein>
<dbReference type="SUPFAM" id="SSF55048">
    <property type="entry name" value="Probable ACP-binding domain of malonyl-CoA ACP transacylase"/>
    <property type="match status" value="2"/>
</dbReference>
<dbReference type="Pfam" id="PF02801">
    <property type="entry name" value="Ketoacyl-synt_C"/>
    <property type="match status" value="2"/>
</dbReference>
<keyword evidence="2" id="KW-0596">Phosphopantetheine</keyword>
<dbReference type="InterPro" id="IPR036736">
    <property type="entry name" value="ACP-like_sf"/>
</dbReference>
<dbReference type="InterPro" id="IPR013154">
    <property type="entry name" value="ADH-like_N"/>
</dbReference>
<proteinExistence type="predicted"/>
<dbReference type="InterPro" id="IPR020843">
    <property type="entry name" value="ER"/>
</dbReference>
<dbReference type="Gene3D" id="3.30.70.3290">
    <property type="match status" value="2"/>
</dbReference>
<dbReference type="SUPFAM" id="SSF47336">
    <property type="entry name" value="ACP-like"/>
    <property type="match status" value="2"/>
</dbReference>
<dbReference type="PROSITE" id="PS00606">
    <property type="entry name" value="KS3_1"/>
    <property type="match status" value="2"/>
</dbReference>
<reference evidence="12 13" key="1">
    <citation type="submission" date="2020-08" db="EMBL/GenBank/DDBJ databases">
        <title>A novel species.</title>
        <authorList>
            <person name="Gao J."/>
        </authorList>
    </citation>
    <scope>NUCLEOTIDE SEQUENCE [LARGE SCALE GENOMIC DNA]</scope>
    <source>
        <strain evidence="12 13">CRXT-G-22</strain>
    </source>
</reference>
<dbReference type="GO" id="GO:0004315">
    <property type="term" value="F:3-oxoacyl-[acyl-carrier-protein] synthase activity"/>
    <property type="evidence" value="ECO:0007669"/>
    <property type="project" value="InterPro"/>
</dbReference>
<name>A0A7H0ITM5_9ACTN</name>
<evidence type="ECO:0000256" key="8">
    <source>
        <dbReference type="PROSITE-ProRule" id="PRU01363"/>
    </source>
</evidence>
<feature type="active site" description="Proton donor; for dehydratase activity" evidence="8">
    <location>
        <position position="2774"/>
    </location>
</feature>
<dbReference type="InterPro" id="IPR014043">
    <property type="entry name" value="Acyl_transferase_dom"/>
</dbReference>
<keyword evidence="4" id="KW-0808">Transferase</keyword>
<keyword evidence="5" id="KW-0045">Antibiotic biosynthesis</keyword>
<dbReference type="InterPro" id="IPR049551">
    <property type="entry name" value="PKS_DH_C"/>
</dbReference>
<dbReference type="Gene3D" id="3.40.47.10">
    <property type="match status" value="2"/>
</dbReference>
<dbReference type="PROSITE" id="PS00012">
    <property type="entry name" value="PHOSPHOPANTETHEINE"/>
    <property type="match status" value="2"/>
</dbReference>
<dbReference type="InterPro" id="IPR014031">
    <property type="entry name" value="Ketoacyl_synth_C"/>
</dbReference>
<dbReference type="InterPro" id="IPR020806">
    <property type="entry name" value="PKS_PP-bd"/>
</dbReference>
<evidence type="ECO:0000256" key="6">
    <source>
        <dbReference type="ARBA" id="ARBA00023268"/>
    </source>
</evidence>
<evidence type="ECO:0000256" key="4">
    <source>
        <dbReference type="ARBA" id="ARBA00022679"/>
    </source>
</evidence>
<dbReference type="FunFam" id="3.40.366.10:FF:000002">
    <property type="entry name" value="Probable polyketide synthase 2"/>
    <property type="match status" value="2"/>
</dbReference>
<dbReference type="InterPro" id="IPR018201">
    <property type="entry name" value="Ketoacyl_synth_AS"/>
</dbReference>
<dbReference type="KEGG" id="sroi:IAG44_39090"/>
<feature type="domain" description="Carrier" evidence="9">
    <location>
        <begin position="1613"/>
        <end position="1688"/>
    </location>
</feature>
<dbReference type="InterPro" id="IPR009081">
    <property type="entry name" value="PP-bd_ACP"/>
</dbReference>
<dbReference type="Pfam" id="PF14765">
    <property type="entry name" value="PS-DH"/>
    <property type="match status" value="2"/>
</dbReference>
<dbReference type="InterPro" id="IPR016035">
    <property type="entry name" value="Acyl_Trfase/lysoPLipase"/>
</dbReference>
<dbReference type="InterPro" id="IPR013968">
    <property type="entry name" value="PKS_KR"/>
</dbReference>
<dbReference type="CDD" id="cd00833">
    <property type="entry name" value="PKS"/>
    <property type="match status" value="2"/>
</dbReference>
<feature type="domain" description="PKS/mFAS DH" evidence="11">
    <location>
        <begin position="2579"/>
        <end position="2852"/>
    </location>
</feature>
<feature type="active site" description="Proton acceptor; for dehydratase activity" evidence="8">
    <location>
        <position position="2611"/>
    </location>
</feature>
<dbReference type="PROSITE" id="PS52004">
    <property type="entry name" value="KS3_2"/>
    <property type="match status" value="2"/>
</dbReference>
<dbReference type="InterPro" id="IPR032821">
    <property type="entry name" value="PKS_assoc"/>
</dbReference>
<dbReference type="InterPro" id="IPR011032">
    <property type="entry name" value="GroES-like_sf"/>
</dbReference>
<dbReference type="InterPro" id="IPR006162">
    <property type="entry name" value="Ppantetheine_attach_site"/>
</dbReference>
<dbReference type="SMART" id="SM00822">
    <property type="entry name" value="PKS_KR"/>
    <property type="match status" value="2"/>
</dbReference>
<evidence type="ECO:0000256" key="1">
    <source>
        <dbReference type="ARBA" id="ARBA00004792"/>
    </source>
</evidence>
<dbReference type="GO" id="GO:0004312">
    <property type="term" value="F:fatty acid synthase activity"/>
    <property type="evidence" value="ECO:0007669"/>
    <property type="project" value="TreeGrafter"/>
</dbReference>
<feature type="domain" description="Ketosynthase family 3 (KS3)" evidence="10">
    <location>
        <begin position="1"/>
        <end position="419"/>
    </location>
</feature>
<dbReference type="FunFam" id="3.40.47.10:FF:000019">
    <property type="entry name" value="Polyketide synthase type I"/>
    <property type="match status" value="2"/>
</dbReference>
<dbReference type="PROSITE" id="PS50075">
    <property type="entry name" value="CARRIER"/>
    <property type="match status" value="2"/>
</dbReference>
<dbReference type="PANTHER" id="PTHR43775:SF51">
    <property type="entry name" value="INACTIVE PHENOLPHTHIOCEROL SYNTHESIS POLYKETIDE SYNTHASE TYPE I PKS1-RELATED"/>
    <property type="match status" value="1"/>
</dbReference>
<dbReference type="InterPro" id="IPR014030">
    <property type="entry name" value="Ketoacyl_synth_N"/>
</dbReference>
<dbReference type="SMART" id="SM00823">
    <property type="entry name" value="PKS_PP"/>
    <property type="match status" value="2"/>
</dbReference>
<dbReference type="SMART" id="SM00829">
    <property type="entry name" value="PKS_ER"/>
    <property type="match status" value="1"/>
</dbReference>
<keyword evidence="3" id="KW-0597">Phosphoprotein</keyword>
<evidence type="ECO:0000256" key="7">
    <source>
        <dbReference type="ARBA" id="ARBA00023315"/>
    </source>
</evidence>
<dbReference type="SMART" id="SM00825">
    <property type="entry name" value="PKS_KS"/>
    <property type="match status" value="2"/>
</dbReference>
<dbReference type="GO" id="GO:0031177">
    <property type="term" value="F:phosphopantetheine binding"/>
    <property type="evidence" value="ECO:0007669"/>
    <property type="project" value="InterPro"/>
</dbReference>
<evidence type="ECO:0000256" key="2">
    <source>
        <dbReference type="ARBA" id="ARBA00022450"/>
    </source>
</evidence>
<dbReference type="InterPro" id="IPR042104">
    <property type="entry name" value="PKS_dehydratase_sf"/>
</dbReference>
<dbReference type="EMBL" id="CP060828">
    <property type="protein sequence ID" value="QNP76141.1"/>
    <property type="molecule type" value="Genomic_DNA"/>
</dbReference>
<organism evidence="12 13">
    <name type="scientific">Streptomyces roseirectus</name>
    <dbReference type="NCBI Taxonomy" id="2768066"/>
    <lineage>
        <taxon>Bacteria</taxon>
        <taxon>Bacillati</taxon>
        <taxon>Actinomycetota</taxon>
        <taxon>Actinomycetes</taxon>
        <taxon>Kitasatosporales</taxon>
        <taxon>Streptomycetaceae</taxon>
        <taxon>Streptomyces</taxon>
    </lineage>
</organism>
<dbReference type="InterPro" id="IPR020807">
    <property type="entry name" value="PKS_DH"/>
</dbReference>
<comment type="pathway">
    <text evidence="1">Antibiotic biosynthesis.</text>
</comment>
<evidence type="ECO:0000313" key="12">
    <source>
        <dbReference type="EMBL" id="QNP76141.1"/>
    </source>
</evidence>
<dbReference type="Pfam" id="PF00550">
    <property type="entry name" value="PP-binding"/>
    <property type="match status" value="2"/>
</dbReference>
<feature type="active site" description="Proton acceptor; for dehydratase activity" evidence="8">
    <location>
        <position position="907"/>
    </location>
</feature>
<dbReference type="InterPro" id="IPR020841">
    <property type="entry name" value="PKS_Beta-ketoAc_synthase_dom"/>
</dbReference>
<dbReference type="InterPro" id="IPR016039">
    <property type="entry name" value="Thiolase-like"/>
</dbReference>
<dbReference type="Pfam" id="PF08659">
    <property type="entry name" value="KR"/>
    <property type="match status" value="2"/>
</dbReference>
<dbReference type="InterPro" id="IPR016036">
    <property type="entry name" value="Malonyl_transacylase_ACP-bd"/>
</dbReference>